<dbReference type="EMBL" id="JARBDR010000328">
    <property type="protein sequence ID" value="KAJ8316332.1"/>
    <property type="molecule type" value="Genomic_DNA"/>
</dbReference>
<dbReference type="Proteomes" id="UP001217089">
    <property type="component" value="Unassembled WGS sequence"/>
</dbReference>
<organism evidence="1 2">
    <name type="scientific">Tegillarca granosa</name>
    <name type="common">Malaysian cockle</name>
    <name type="synonym">Anadara granosa</name>
    <dbReference type="NCBI Taxonomy" id="220873"/>
    <lineage>
        <taxon>Eukaryota</taxon>
        <taxon>Metazoa</taxon>
        <taxon>Spiralia</taxon>
        <taxon>Lophotrochozoa</taxon>
        <taxon>Mollusca</taxon>
        <taxon>Bivalvia</taxon>
        <taxon>Autobranchia</taxon>
        <taxon>Pteriomorphia</taxon>
        <taxon>Arcoida</taxon>
        <taxon>Arcoidea</taxon>
        <taxon>Arcidae</taxon>
        <taxon>Tegillarca</taxon>
    </lineage>
</organism>
<accession>A0ABQ9FK68</accession>
<evidence type="ECO:0000313" key="2">
    <source>
        <dbReference type="Proteomes" id="UP001217089"/>
    </source>
</evidence>
<proteinExistence type="predicted"/>
<protein>
    <submittedName>
        <fullName evidence="1">Uncharacterized protein</fullName>
    </submittedName>
</protein>
<reference evidence="1 2" key="1">
    <citation type="submission" date="2022-12" db="EMBL/GenBank/DDBJ databases">
        <title>Chromosome-level genome of Tegillarca granosa.</title>
        <authorList>
            <person name="Kim J."/>
        </authorList>
    </citation>
    <scope>NUCLEOTIDE SEQUENCE [LARGE SCALE GENOMIC DNA]</scope>
    <source>
        <strain evidence="1">Teg-2019</strain>
        <tissue evidence="1">Adductor muscle</tissue>
    </source>
</reference>
<keyword evidence="2" id="KW-1185">Reference proteome</keyword>
<gene>
    <name evidence="1" type="ORF">KUTeg_006346</name>
</gene>
<evidence type="ECO:0000313" key="1">
    <source>
        <dbReference type="EMBL" id="KAJ8316332.1"/>
    </source>
</evidence>
<sequence length="93" mass="10493">MAECFGTFLKYKEIIKDVESSLGNQDPFVLKSAMLTMVGLLKDVEKSTRDIKWQNPDPQAQQNNNPIYRESPTLVKTVPNDKLYTVGNGEDSI</sequence>
<comment type="caution">
    <text evidence="1">The sequence shown here is derived from an EMBL/GenBank/DDBJ whole genome shotgun (WGS) entry which is preliminary data.</text>
</comment>
<name>A0ABQ9FK68_TEGGR</name>